<dbReference type="EMBL" id="ML119691">
    <property type="protein sequence ID" value="RPA80145.1"/>
    <property type="molecule type" value="Genomic_DNA"/>
</dbReference>
<gene>
    <name evidence="3" type="ORF">BJ508DRAFT_327636</name>
</gene>
<dbReference type="Proteomes" id="UP000275078">
    <property type="component" value="Unassembled WGS sequence"/>
</dbReference>
<dbReference type="SUPFAM" id="SSF53474">
    <property type="entry name" value="alpha/beta-Hydrolases"/>
    <property type="match status" value="1"/>
</dbReference>
<dbReference type="STRING" id="1160509.A0A3N4I208"/>
<keyword evidence="4" id="KW-1185">Reference proteome</keyword>
<dbReference type="AlphaFoldDB" id="A0A3N4I208"/>
<reference evidence="3 4" key="1">
    <citation type="journal article" date="2018" name="Nat. Ecol. Evol.">
        <title>Pezizomycetes genomes reveal the molecular basis of ectomycorrhizal truffle lifestyle.</title>
        <authorList>
            <person name="Murat C."/>
            <person name="Payen T."/>
            <person name="Noel B."/>
            <person name="Kuo A."/>
            <person name="Morin E."/>
            <person name="Chen J."/>
            <person name="Kohler A."/>
            <person name="Krizsan K."/>
            <person name="Balestrini R."/>
            <person name="Da Silva C."/>
            <person name="Montanini B."/>
            <person name="Hainaut M."/>
            <person name="Levati E."/>
            <person name="Barry K.W."/>
            <person name="Belfiori B."/>
            <person name="Cichocki N."/>
            <person name="Clum A."/>
            <person name="Dockter R.B."/>
            <person name="Fauchery L."/>
            <person name="Guy J."/>
            <person name="Iotti M."/>
            <person name="Le Tacon F."/>
            <person name="Lindquist E.A."/>
            <person name="Lipzen A."/>
            <person name="Malagnac F."/>
            <person name="Mello A."/>
            <person name="Molinier V."/>
            <person name="Miyauchi S."/>
            <person name="Poulain J."/>
            <person name="Riccioni C."/>
            <person name="Rubini A."/>
            <person name="Sitrit Y."/>
            <person name="Splivallo R."/>
            <person name="Traeger S."/>
            <person name="Wang M."/>
            <person name="Zifcakova L."/>
            <person name="Wipf D."/>
            <person name="Zambonelli A."/>
            <person name="Paolocci F."/>
            <person name="Nowrousian M."/>
            <person name="Ottonello S."/>
            <person name="Baldrian P."/>
            <person name="Spatafora J.W."/>
            <person name="Henrissat B."/>
            <person name="Nagy L.G."/>
            <person name="Aury J.M."/>
            <person name="Wincker P."/>
            <person name="Grigoriev I.V."/>
            <person name="Bonfante P."/>
            <person name="Martin F.M."/>
        </authorList>
    </citation>
    <scope>NUCLEOTIDE SEQUENCE [LARGE SCALE GENOMIC DNA]</scope>
    <source>
        <strain evidence="3 4">RN42</strain>
    </source>
</reference>
<evidence type="ECO:0000313" key="4">
    <source>
        <dbReference type="Proteomes" id="UP000275078"/>
    </source>
</evidence>
<name>A0A3N4I208_ASCIM</name>
<keyword evidence="1" id="KW-0472">Membrane</keyword>
<sequence length="850" mass="92278">MSSMAFDAAFLPLMNDDKMIHTLDAIGGVMISEDMMGDYGGDGGYEDRMISSSEGVVSMSGGNNGRDGGSKETLVSSSGRVNMLTGVGDGYNDRHGGSKEPVGPVVGGTVAISEMKSDVYSGFKDIIGPVNQKHSLDGRMSASIGDRYDGHEDFEMPVEYAGQHEAFVKKFVAETILKGGCGGDHGGFQDSVGSVGFNVSTLAHGGDAFAGADIGAEFVGHQLQSMLVKEGVINASMLGENVKHGCYGNGMSCGGYQDSIRDISSNLIQTKEKGRYMWKNTLGTLFAFIVSLLLVSSILVSATAQDVTFTPLRNWPYDEMKSHIDKIVMIPCFEHHECALVKVPCSWDIGLSDPCTYDLALVRYHEDPTRQIPVLPEGEPIFVNSGGPGLSAVDFVRAEGDRLKVLAPSLAVFGLDQRGFLQRNSLETHGVTGAEELFDDGNRESKRCSDKLGGINGAMRRVGLDDAARDLKHVNELVWKQLFPGKTAKINMWGMSWAGLLAQLLAELNPLIIGKVIVDSTHPVSQYTDYVQGTAMKIKDVEKAVSSFYHYCSKGECPLNGDGTLSAAKIRENVEKTLSYIKVADLYTNLGTIVTYQHVAKSFYRALYTPEVSFKKLAQDLHDASNLYFHSQPQYITTVPSSFTYQSYLKKAANDWTLYGQFQTAQVDLAYFYSMAVIDCGGILENGLGLTSNDAAGLLSAFKTLGEVSSIGAHGQISNIAACIGYKELDKPTSRPKSLGSDLLKTPILFIGNARDPVTPLQYTFDAADSFPNSGSRVVYQDITGHCVFGRVAPEMDRIIRDYLSLSDSSIPAQRVTKVQPQQWYVPFKGPVEDLTNDPELMDLDLLGRN</sequence>
<feature type="domain" description="Peptidase S33 tripeptidyl aminopeptidase-like C-terminal" evidence="2">
    <location>
        <begin position="717"/>
        <end position="805"/>
    </location>
</feature>
<keyword evidence="1" id="KW-1133">Transmembrane helix</keyword>
<dbReference type="Gene3D" id="3.40.50.1820">
    <property type="entry name" value="alpha/beta hydrolase"/>
    <property type="match status" value="1"/>
</dbReference>
<organism evidence="3 4">
    <name type="scientific">Ascobolus immersus RN42</name>
    <dbReference type="NCBI Taxonomy" id="1160509"/>
    <lineage>
        <taxon>Eukaryota</taxon>
        <taxon>Fungi</taxon>
        <taxon>Dikarya</taxon>
        <taxon>Ascomycota</taxon>
        <taxon>Pezizomycotina</taxon>
        <taxon>Pezizomycetes</taxon>
        <taxon>Pezizales</taxon>
        <taxon>Ascobolaceae</taxon>
        <taxon>Ascobolus</taxon>
    </lineage>
</organism>
<dbReference type="InterPro" id="IPR029058">
    <property type="entry name" value="AB_hydrolase_fold"/>
</dbReference>
<feature type="transmembrane region" description="Helical" evidence="1">
    <location>
        <begin position="281"/>
        <end position="304"/>
    </location>
</feature>
<evidence type="ECO:0000256" key="1">
    <source>
        <dbReference type="SAM" id="Phobius"/>
    </source>
</evidence>
<dbReference type="Pfam" id="PF08386">
    <property type="entry name" value="Abhydrolase_4"/>
    <property type="match status" value="1"/>
</dbReference>
<dbReference type="OrthoDB" id="425534at2759"/>
<keyword evidence="1" id="KW-0812">Transmembrane</keyword>
<protein>
    <recommendedName>
        <fullName evidence="2">Peptidase S33 tripeptidyl aminopeptidase-like C-terminal domain-containing protein</fullName>
    </recommendedName>
</protein>
<evidence type="ECO:0000313" key="3">
    <source>
        <dbReference type="EMBL" id="RPA80145.1"/>
    </source>
</evidence>
<dbReference type="InterPro" id="IPR013595">
    <property type="entry name" value="Pept_S33_TAP-like_C"/>
</dbReference>
<proteinExistence type="predicted"/>
<accession>A0A3N4I208</accession>
<evidence type="ECO:0000259" key="2">
    <source>
        <dbReference type="Pfam" id="PF08386"/>
    </source>
</evidence>